<evidence type="ECO:0008006" key="3">
    <source>
        <dbReference type="Google" id="ProtNLM"/>
    </source>
</evidence>
<reference evidence="1 2" key="1">
    <citation type="submission" date="2016-03" db="EMBL/GenBank/DDBJ databases">
        <title>Choanephora cucurbitarum.</title>
        <authorList>
            <person name="Min B."/>
            <person name="Park H."/>
            <person name="Park J.-H."/>
            <person name="Shin H.-D."/>
            <person name="Choi I.-G."/>
        </authorList>
    </citation>
    <scope>NUCLEOTIDE SEQUENCE [LARGE SCALE GENOMIC DNA]</scope>
    <source>
        <strain evidence="1 2">KUS-F28377</strain>
    </source>
</reference>
<organism evidence="1 2">
    <name type="scientific">Choanephora cucurbitarum</name>
    <dbReference type="NCBI Taxonomy" id="101091"/>
    <lineage>
        <taxon>Eukaryota</taxon>
        <taxon>Fungi</taxon>
        <taxon>Fungi incertae sedis</taxon>
        <taxon>Mucoromycota</taxon>
        <taxon>Mucoromycotina</taxon>
        <taxon>Mucoromycetes</taxon>
        <taxon>Mucorales</taxon>
        <taxon>Mucorineae</taxon>
        <taxon>Choanephoraceae</taxon>
        <taxon>Choanephoroideae</taxon>
        <taxon>Choanephora</taxon>
    </lineage>
</organism>
<dbReference type="Proteomes" id="UP000093000">
    <property type="component" value="Unassembled WGS sequence"/>
</dbReference>
<sequence length="89" mass="10255">MEKSTEELATAQIDRYTRPNRLTSAEFYSLLSKLNMLQRAFRNHVVDHIRHNKNWLDDPKRLKLFVTGGSGTGKKYVNQNTLSSSSQTL</sequence>
<evidence type="ECO:0000313" key="2">
    <source>
        <dbReference type="Proteomes" id="UP000093000"/>
    </source>
</evidence>
<accession>A0A1C7MUQ1</accession>
<evidence type="ECO:0000313" key="1">
    <source>
        <dbReference type="EMBL" id="OBZ80199.1"/>
    </source>
</evidence>
<dbReference type="AlphaFoldDB" id="A0A1C7MUQ1"/>
<comment type="caution">
    <text evidence="1">The sequence shown here is derived from an EMBL/GenBank/DDBJ whole genome shotgun (WGS) entry which is preliminary data.</text>
</comment>
<dbReference type="InParanoid" id="A0A1C7MUQ1"/>
<keyword evidence="2" id="KW-1185">Reference proteome</keyword>
<dbReference type="OrthoDB" id="2288958at2759"/>
<dbReference type="EMBL" id="LUGH01002428">
    <property type="protein sequence ID" value="OBZ80199.1"/>
    <property type="molecule type" value="Genomic_DNA"/>
</dbReference>
<proteinExistence type="predicted"/>
<gene>
    <name evidence="1" type="ORF">A0J61_11751</name>
</gene>
<protein>
    <recommendedName>
        <fullName evidence="3">ATP-dependent DNA helicase</fullName>
    </recommendedName>
</protein>
<name>A0A1C7MUQ1_9FUNG</name>